<dbReference type="SUPFAM" id="SSF51735">
    <property type="entry name" value="NAD(P)-binding Rossmann-fold domains"/>
    <property type="match status" value="1"/>
</dbReference>
<dbReference type="GO" id="GO:0004806">
    <property type="term" value="F:triacylglycerol lipase activity"/>
    <property type="evidence" value="ECO:0007669"/>
    <property type="project" value="TreeGrafter"/>
</dbReference>
<dbReference type="EMBL" id="JAUTXT010000012">
    <property type="protein sequence ID" value="KAK3675981.1"/>
    <property type="molecule type" value="Genomic_DNA"/>
</dbReference>
<dbReference type="CDD" id="cd05374">
    <property type="entry name" value="17beta-HSD-like_SDR_c"/>
    <property type="match status" value="1"/>
</dbReference>
<dbReference type="GO" id="GO:0005811">
    <property type="term" value="C:lipid droplet"/>
    <property type="evidence" value="ECO:0007669"/>
    <property type="project" value="TreeGrafter"/>
</dbReference>
<dbReference type="PRINTS" id="PR00081">
    <property type="entry name" value="GDHRDH"/>
</dbReference>
<dbReference type="GO" id="GO:0000140">
    <property type="term" value="F:acylglycerone-phosphate reductase (NADP+) activity"/>
    <property type="evidence" value="ECO:0007669"/>
    <property type="project" value="UniProtKB-EC"/>
</dbReference>
<evidence type="ECO:0000256" key="1">
    <source>
        <dbReference type="ARBA" id="ARBA00006484"/>
    </source>
</evidence>
<dbReference type="PANTHER" id="PTHR44169:SF6">
    <property type="entry name" value="NADPH-DEPENDENT 1-ACYLDIHYDROXYACETONE PHOSPHATE REDUCTASE"/>
    <property type="match status" value="1"/>
</dbReference>
<dbReference type="Pfam" id="PF00106">
    <property type="entry name" value="adh_short"/>
    <property type="match status" value="1"/>
</dbReference>
<reference evidence="5" key="1">
    <citation type="submission" date="2023-07" db="EMBL/GenBank/DDBJ databases">
        <title>Black Yeasts Isolated from many extreme environments.</title>
        <authorList>
            <person name="Coleine C."/>
            <person name="Stajich J.E."/>
            <person name="Selbmann L."/>
        </authorList>
    </citation>
    <scope>NUCLEOTIDE SEQUENCE</scope>
    <source>
        <strain evidence="5">CCFEE 5485</strain>
    </source>
</reference>
<evidence type="ECO:0000256" key="4">
    <source>
        <dbReference type="RuleBase" id="RU000363"/>
    </source>
</evidence>
<keyword evidence="6" id="KW-1185">Reference proteome</keyword>
<protein>
    <submittedName>
        <fullName evidence="5">NADPH-dependent 1-acyl dihydroxyacetone phosphate reductase</fullName>
        <ecNumber evidence="5">1.1.1.101</ecNumber>
    </submittedName>
</protein>
<name>A0AAE0WQF7_9PEZI</name>
<dbReference type="EC" id="1.1.1.101" evidence="5"/>
<evidence type="ECO:0000256" key="2">
    <source>
        <dbReference type="ARBA" id="ARBA00022857"/>
    </source>
</evidence>
<proteinExistence type="inferred from homology"/>
<evidence type="ECO:0000256" key="3">
    <source>
        <dbReference type="ARBA" id="ARBA00023002"/>
    </source>
</evidence>
<organism evidence="5 6">
    <name type="scientific">Recurvomyces mirabilis</name>
    <dbReference type="NCBI Taxonomy" id="574656"/>
    <lineage>
        <taxon>Eukaryota</taxon>
        <taxon>Fungi</taxon>
        <taxon>Dikarya</taxon>
        <taxon>Ascomycota</taxon>
        <taxon>Pezizomycotina</taxon>
        <taxon>Dothideomycetes</taxon>
        <taxon>Dothideomycetidae</taxon>
        <taxon>Mycosphaerellales</taxon>
        <taxon>Teratosphaeriaceae</taxon>
        <taxon>Recurvomyces</taxon>
    </lineage>
</organism>
<keyword evidence="3 5" id="KW-0560">Oxidoreductase</keyword>
<evidence type="ECO:0000313" key="5">
    <source>
        <dbReference type="EMBL" id="KAK3675981.1"/>
    </source>
</evidence>
<dbReference type="GO" id="GO:0005783">
    <property type="term" value="C:endoplasmic reticulum"/>
    <property type="evidence" value="ECO:0007669"/>
    <property type="project" value="TreeGrafter"/>
</dbReference>
<dbReference type="Gene3D" id="3.40.50.720">
    <property type="entry name" value="NAD(P)-binding Rossmann-like Domain"/>
    <property type="match status" value="1"/>
</dbReference>
<dbReference type="GO" id="GO:0006654">
    <property type="term" value="P:phosphatidic acid biosynthetic process"/>
    <property type="evidence" value="ECO:0007669"/>
    <property type="project" value="TreeGrafter"/>
</dbReference>
<keyword evidence="2" id="KW-0521">NADP</keyword>
<dbReference type="PRINTS" id="PR00080">
    <property type="entry name" value="SDRFAMILY"/>
</dbReference>
<dbReference type="PANTHER" id="PTHR44169">
    <property type="entry name" value="NADPH-DEPENDENT 1-ACYLDIHYDROXYACETONE PHOSPHATE REDUCTASE"/>
    <property type="match status" value="1"/>
</dbReference>
<accession>A0AAE0WQF7</accession>
<dbReference type="AlphaFoldDB" id="A0AAE0WQF7"/>
<comment type="similarity">
    <text evidence="1 4">Belongs to the short-chain dehydrogenases/reductases (SDR) family.</text>
</comment>
<dbReference type="PROSITE" id="PS00061">
    <property type="entry name" value="ADH_SHORT"/>
    <property type="match status" value="1"/>
</dbReference>
<dbReference type="InterPro" id="IPR002347">
    <property type="entry name" value="SDR_fam"/>
</dbReference>
<dbReference type="Proteomes" id="UP001274830">
    <property type="component" value="Unassembled WGS sequence"/>
</dbReference>
<comment type="caution">
    <text evidence="5">The sequence shown here is derived from an EMBL/GenBank/DDBJ whole genome shotgun (WGS) entry which is preliminary data.</text>
</comment>
<sequence>MADNQRVVLISGCSDGGTGAALAKEFHAHGFLVYATARNVSKMASLSSLGIKTLELNIGSEDSIARCVKDVPHLDILINNAGGSYTMPVSDLSIAEAKKLFDTNLWGHVAVTQAFLPLLMKSRNAMIVNHTSVGAGMAIPFQAAYNASKAAMAMFSDTMRLELVSFGIKVVQMRTGGVKTNIISNTQAKESMIPADSIWSPARDLVNKALTLEWAESQGISPEQWAREVVADLTRPAPAPMVRRGSSAWVAAIASMLPTGWLDSMSKKLCGLDKIEVVIRTNRSS</sequence>
<dbReference type="InterPro" id="IPR020904">
    <property type="entry name" value="Sc_DH/Rdtase_CS"/>
</dbReference>
<dbReference type="GO" id="GO:0019433">
    <property type="term" value="P:triglyceride catabolic process"/>
    <property type="evidence" value="ECO:0007669"/>
    <property type="project" value="TreeGrafter"/>
</dbReference>
<gene>
    <name evidence="5" type="primary">AYR1_1</name>
    <name evidence="5" type="ORF">LTR78_004173</name>
</gene>
<dbReference type="InterPro" id="IPR036291">
    <property type="entry name" value="NAD(P)-bd_dom_sf"/>
</dbReference>
<evidence type="ECO:0000313" key="6">
    <source>
        <dbReference type="Proteomes" id="UP001274830"/>
    </source>
</evidence>